<comment type="caution">
    <text evidence="2">The sequence shown here is derived from an EMBL/GenBank/DDBJ whole genome shotgun (WGS) entry which is preliminary data.</text>
</comment>
<name>A0ABN3UC43_9ACTN</name>
<gene>
    <name evidence="2" type="ORF">GCM10010439_41750</name>
</gene>
<reference evidence="2 3" key="1">
    <citation type="journal article" date="2019" name="Int. J. Syst. Evol. Microbiol.">
        <title>The Global Catalogue of Microorganisms (GCM) 10K type strain sequencing project: providing services to taxonomists for standard genome sequencing and annotation.</title>
        <authorList>
            <consortium name="The Broad Institute Genomics Platform"/>
            <consortium name="The Broad Institute Genome Sequencing Center for Infectious Disease"/>
            <person name="Wu L."/>
            <person name="Ma J."/>
        </authorList>
    </citation>
    <scope>NUCLEOTIDE SEQUENCE [LARGE SCALE GENOMIC DNA]</scope>
    <source>
        <strain evidence="2 3">JCM 8201</strain>
    </source>
</reference>
<accession>A0ABN3UC43</accession>
<dbReference type="Proteomes" id="UP001501842">
    <property type="component" value="Unassembled WGS sequence"/>
</dbReference>
<keyword evidence="3" id="KW-1185">Reference proteome</keyword>
<evidence type="ECO:0000256" key="1">
    <source>
        <dbReference type="SAM" id="MobiDB-lite"/>
    </source>
</evidence>
<proteinExistence type="predicted"/>
<sequence>MLFVTPGAAALFRGAGRLGGVPEAGGRALAGGAVPPRLGGGVGGRPVTRTRADSAGGPDGSDARGL</sequence>
<organism evidence="2 3">
    <name type="scientific">Actinocorallia aurantiaca</name>
    <dbReference type="NCBI Taxonomy" id="46204"/>
    <lineage>
        <taxon>Bacteria</taxon>
        <taxon>Bacillati</taxon>
        <taxon>Actinomycetota</taxon>
        <taxon>Actinomycetes</taxon>
        <taxon>Streptosporangiales</taxon>
        <taxon>Thermomonosporaceae</taxon>
        <taxon>Actinocorallia</taxon>
    </lineage>
</organism>
<evidence type="ECO:0000313" key="2">
    <source>
        <dbReference type="EMBL" id="GAA2729906.1"/>
    </source>
</evidence>
<dbReference type="EMBL" id="BAAATZ010000016">
    <property type="protein sequence ID" value="GAA2729906.1"/>
    <property type="molecule type" value="Genomic_DNA"/>
</dbReference>
<feature type="region of interest" description="Disordered" evidence="1">
    <location>
        <begin position="32"/>
        <end position="66"/>
    </location>
</feature>
<protein>
    <submittedName>
        <fullName evidence="2">Uncharacterized protein</fullName>
    </submittedName>
</protein>
<evidence type="ECO:0000313" key="3">
    <source>
        <dbReference type="Proteomes" id="UP001501842"/>
    </source>
</evidence>